<evidence type="ECO:0000313" key="4">
    <source>
        <dbReference type="Proteomes" id="UP000403266"/>
    </source>
</evidence>
<organism evidence="3 4">
    <name type="scientific">Microvirga tunisiensis</name>
    <dbReference type="NCBI Taxonomy" id="2108360"/>
    <lineage>
        <taxon>Bacteria</taxon>
        <taxon>Pseudomonadati</taxon>
        <taxon>Pseudomonadota</taxon>
        <taxon>Alphaproteobacteria</taxon>
        <taxon>Hyphomicrobiales</taxon>
        <taxon>Methylobacteriaceae</taxon>
        <taxon>Microvirga</taxon>
    </lineage>
</organism>
<protein>
    <submittedName>
        <fullName evidence="3">VOC family protein</fullName>
    </submittedName>
</protein>
<sequence>MPCQRRGGALQRRLCSSRALPGAYRQGSLAMSDLFTLHHVSLYVRDVDASASFYATVLGLQEIPNRVGKSHIRWFTIDGFRTFHLIGGDPELERSRPFSTHVALATRDFEAALARLEQHGVTYVSLAGQPKDITIRADGVRQIYFQDPDGHWIEINDANGEP</sequence>
<gene>
    <name evidence="3" type="ORF">FS320_22955</name>
</gene>
<dbReference type="GO" id="GO:0004493">
    <property type="term" value="F:methylmalonyl-CoA epimerase activity"/>
    <property type="evidence" value="ECO:0007669"/>
    <property type="project" value="TreeGrafter"/>
</dbReference>
<accession>A0A5N7MV56</accession>
<name>A0A5N7MV56_9HYPH</name>
<dbReference type="OrthoDB" id="5243302at2"/>
<proteinExistence type="predicted"/>
<dbReference type="InterPro" id="IPR018146">
    <property type="entry name" value="Glyoxalase_1_CS"/>
</dbReference>
<evidence type="ECO:0000259" key="2">
    <source>
        <dbReference type="PROSITE" id="PS51819"/>
    </source>
</evidence>
<keyword evidence="4" id="KW-1185">Reference proteome</keyword>
<dbReference type="PANTHER" id="PTHR43048">
    <property type="entry name" value="METHYLMALONYL-COA EPIMERASE"/>
    <property type="match status" value="1"/>
</dbReference>
<dbReference type="InterPro" id="IPR037523">
    <property type="entry name" value="VOC_core"/>
</dbReference>
<dbReference type="GO" id="GO:0004462">
    <property type="term" value="F:lactoylglutathione lyase activity"/>
    <property type="evidence" value="ECO:0007669"/>
    <property type="project" value="InterPro"/>
</dbReference>
<dbReference type="Proteomes" id="UP000403266">
    <property type="component" value="Unassembled WGS sequence"/>
</dbReference>
<keyword evidence="1" id="KW-0479">Metal-binding</keyword>
<comment type="caution">
    <text evidence="3">The sequence shown here is derived from an EMBL/GenBank/DDBJ whole genome shotgun (WGS) entry which is preliminary data.</text>
</comment>
<dbReference type="GO" id="GO:0046491">
    <property type="term" value="P:L-methylmalonyl-CoA metabolic process"/>
    <property type="evidence" value="ECO:0007669"/>
    <property type="project" value="TreeGrafter"/>
</dbReference>
<dbReference type="AlphaFoldDB" id="A0A5N7MV56"/>
<dbReference type="Pfam" id="PF00903">
    <property type="entry name" value="Glyoxalase"/>
    <property type="match status" value="1"/>
</dbReference>
<dbReference type="PANTHER" id="PTHR43048:SF3">
    <property type="entry name" value="METHYLMALONYL-COA EPIMERASE, MITOCHONDRIAL"/>
    <property type="match status" value="1"/>
</dbReference>
<dbReference type="GO" id="GO:0046872">
    <property type="term" value="F:metal ion binding"/>
    <property type="evidence" value="ECO:0007669"/>
    <property type="project" value="UniProtKB-KW"/>
</dbReference>
<reference evidence="3 4" key="1">
    <citation type="journal article" date="2019" name="Syst. Appl. Microbiol.">
        <title>Microvirga tunisiensis sp. nov., a root nodule symbiotic bacterium isolated from Lupinus micranthus and L. luteus grown in Northern Tunisia.</title>
        <authorList>
            <person name="Msaddak A."/>
            <person name="Rejili M."/>
            <person name="Duran D."/>
            <person name="Mars M."/>
            <person name="Palacios J.M."/>
            <person name="Ruiz-Argueso T."/>
            <person name="Rey L."/>
            <person name="Imperial J."/>
        </authorList>
    </citation>
    <scope>NUCLEOTIDE SEQUENCE [LARGE SCALE GENOMIC DNA]</scope>
    <source>
        <strain evidence="3 4">Lmie10</strain>
    </source>
</reference>
<dbReference type="InterPro" id="IPR004360">
    <property type="entry name" value="Glyas_Fos-R_dOase_dom"/>
</dbReference>
<dbReference type="InterPro" id="IPR029068">
    <property type="entry name" value="Glyas_Bleomycin-R_OHBP_Dase"/>
</dbReference>
<feature type="domain" description="VOC" evidence="2">
    <location>
        <begin position="36"/>
        <end position="158"/>
    </location>
</feature>
<dbReference type="EMBL" id="VOSK01000115">
    <property type="protein sequence ID" value="MPR27946.1"/>
    <property type="molecule type" value="Genomic_DNA"/>
</dbReference>
<evidence type="ECO:0000313" key="3">
    <source>
        <dbReference type="EMBL" id="MPR27946.1"/>
    </source>
</evidence>
<dbReference type="PROSITE" id="PS00934">
    <property type="entry name" value="GLYOXALASE_I_1"/>
    <property type="match status" value="1"/>
</dbReference>
<dbReference type="InterPro" id="IPR051785">
    <property type="entry name" value="MMCE/EMCE_epimerase"/>
</dbReference>
<dbReference type="Gene3D" id="3.10.180.10">
    <property type="entry name" value="2,3-Dihydroxybiphenyl 1,2-Dioxygenase, domain 1"/>
    <property type="match status" value="1"/>
</dbReference>
<dbReference type="PROSITE" id="PS51819">
    <property type="entry name" value="VOC"/>
    <property type="match status" value="1"/>
</dbReference>
<dbReference type="SUPFAM" id="SSF54593">
    <property type="entry name" value="Glyoxalase/Bleomycin resistance protein/Dihydroxybiphenyl dioxygenase"/>
    <property type="match status" value="1"/>
</dbReference>
<evidence type="ECO:0000256" key="1">
    <source>
        <dbReference type="ARBA" id="ARBA00022723"/>
    </source>
</evidence>